<dbReference type="SUPFAM" id="SSF81660">
    <property type="entry name" value="Metal cation-transporting ATPase, ATP-binding domain N"/>
    <property type="match status" value="1"/>
</dbReference>
<protein>
    <recommendedName>
        <fullName evidence="2">P-type Ca(2+) transporter</fullName>
        <ecNumber evidence="2">7.2.2.10</ecNumber>
    </recommendedName>
</protein>
<keyword evidence="7" id="KW-0547">Nucleotide-binding</keyword>
<dbReference type="PRINTS" id="PR00119">
    <property type="entry name" value="CATATPASE"/>
</dbReference>
<keyword evidence="13 14" id="KW-0472">Membrane</keyword>
<dbReference type="InterPro" id="IPR004014">
    <property type="entry name" value="ATPase_P-typ_cation-transptr_N"/>
</dbReference>
<evidence type="ECO:0000256" key="13">
    <source>
        <dbReference type="ARBA" id="ARBA00023136"/>
    </source>
</evidence>
<keyword evidence="11 14" id="KW-1133">Transmembrane helix</keyword>
<feature type="transmembrane region" description="Helical" evidence="14">
    <location>
        <begin position="244"/>
        <end position="266"/>
    </location>
</feature>
<name>A0A212JAR0_9BACT</name>
<dbReference type="InterPro" id="IPR023299">
    <property type="entry name" value="ATPase_P-typ_cyto_dom_N"/>
</dbReference>
<accession>A0A212JAR0</accession>
<feature type="transmembrane region" description="Helical" evidence="14">
    <location>
        <begin position="927"/>
        <end position="947"/>
    </location>
</feature>
<feature type="domain" description="Cation-transporting P-type ATPase N-terminal" evidence="15">
    <location>
        <begin position="7"/>
        <end position="73"/>
    </location>
</feature>
<dbReference type="Gene3D" id="2.70.150.10">
    <property type="entry name" value="Calcium-transporting ATPase, cytoplasmic transduction domain A"/>
    <property type="match status" value="1"/>
</dbReference>
<evidence type="ECO:0000259" key="15">
    <source>
        <dbReference type="SMART" id="SM00831"/>
    </source>
</evidence>
<feature type="transmembrane region" description="Helical" evidence="14">
    <location>
        <begin position="363"/>
        <end position="391"/>
    </location>
</feature>
<dbReference type="InterPro" id="IPR001757">
    <property type="entry name" value="P_typ_ATPase"/>
</dbReference>
<feature type="transmembrane region" description="Helical" evidence="14">
    <location>
        <begin position="805"/>
        <end position="824"/>
    </location>
</feature>
<keyword evidence="10" id="KW-0460">Magnesium</keyword>
<sequence>MLKKYTYIKIMEGKKNYTGLTDSQVKESRQKHGANILTPPKKEPLWKLFLQKFEDPIIRILLIAAFLSLGISIIHNEYIETIGIFCAILLATGVSFWFEMDANKKFDVLNQVNDEDMITVMRNGNIRQVPKKDIVVGDIVFLEMGNEVPADGELFDAVSMQIDESCLTGELSIDKTIDPDHFEEGVTYPSNWVLRGTKVINGHGVFEVARVGDATEFGKVAEKSTEKVEGETPLNRQLDSLAKFIGVIGLVLAMLTFAVLFIKNIFNDPTVHVSLGELGLLGAVMIGVAIAMIKVWLPIIYDGLELAGKDIKLPKAVAKGSWLRWLLTGALVTIILAFSGYIFGVNPLDDDSWISIDVAANILQAFMVAVTLVVVAVPEGLPMSVTLSLALSMRRMLKMNNLVRKMHAVETMGATTVICTDKTGTLTQNQMQVASTNFYGVPDQNLTDSEVSRLVIGNISVNSTAFLDFSNKEKVSALGNPTEGALLLWLNKSKILYSNIRNKEEVLDQLPFSTERKYMATLVDSPKLKRKVLYVKGAPEVVFAKSILVAGVNGEAPVSEFKDIVDEQLLQYQNQAMRTLGFAYKYIDEANNQSVEELASGDLIFLGIAGISDPVRTDVPEAVERCLNAGIGVKIVTGDTYGTAKEIGRQIGIWKDEEDTDQNIIGGVDFENLSDDEAFDRVKDLKIMCRARPTDKQRLVHLLKQRGEIVAVTGDGTNDAPALNYADVGLSMGSGTSVAKEASDITLLDDSFSSIATAVMWGRSLYKNIQRFIFFQLTINVAALLIVFLGSIFGQELPLTVTQMLWVNLIMDTFAAGALASLPPDPNVMNSKPRKNSDFIITSSIGKHILTTGILFVILLLGMMYYFSSPEHLNSFFSYIPEADRNGYFLSYFFTVFVLLQFWNMFNAKAYGTGKSAFAGLSKSAGFEVVALIILIGQILIVTFGGEVFRTMPLTIQDWGIIIGGTSFVLWIGELIRLFKKK</sequence>
<evidence type="ECO:0000256" key="10">
    <source>
        <dbReference type="ARBA" id="ARBA00022842"/>
    </source>
</evidence>
<evidence type="ECO:0000256" key="4">
    <source>
        <dbReference type="ARBA" id="ARBA00022568"/>
    </source>
</evidence>
<dbReference type="InterPro" id="IPR036412">
    <property type="entry name" value="HAD-like_sf"/>
</dbReference>
<evidence type="ECO:0000256" key="9">
    <source>
        <dbReference type="ARBA" id="ARBA00022840"/>
    </source>
</evidence>
<dbReference type="SUPFAM" id="SSF56784">
    <property type="entry name" value="HAD-like"/>
    <property type="match status" value="1"/>
</dbReference>
<evidence type="ECO:0000256" key="1">
    <source>
        <dbReference type="ARBA" id="ARBA00004127"/>
    </source>
</evidence>
<dbReference type="NCBIfam" id="TIGR01494">
    <property type="entry name" value="ATPase_P-type"/>
    <property type="match status" value="2"/>
</dbReference>
<reference evidence="16" key="1">
    <citation type="submission" date="2016-04" db="EMBL/GenBank/DDBJ databases">
        <authorList>
            <person name="Evans L.H."/>
            <person name="Alamgir A."/>
            <person name="Owens N."/>
            <person name="Weber N.D."/>
            <person name="Virtaneva K."/>
            <person name="Barbian K."/>
            <person name="Babar A."/>
            <person name="Rosenke K."/>
        </authorList>
    </citation>
    <scope>NUCLEOTIDE SEQUENCE</scope>
    <source>
        <strain evidence="16">86-1</strain>
    </source>
</reference>
<dbReference type="SFLD" id="SFLDS00003">
    <property type="entry name" value="Haloacid_Dehalogenase"/>
    <property type="match status" value="1"/>
</dbReference>
<dbReference type="Gene3D" id="3.40.1110.10">
    <property type="entry name" value="Calcium-transporting ATPase, cytoplasmic domain N"/>
    <property type="match status" value="1"/>
</dbReference>
<keyword evidence="6" id="KW-0479">Metal-binding</keyword>
<dbReference type="NCBIfam" id="TIGR01517">
    <property type="entry name" value="ATPase-IIB_Ca"/>
    <property type="match status" value="1"/>
</dbReference>
<dbReference type="InterPro" id="IPR008250">
    <property type="entry name" value="ATPase_P-typ_transduc_dom_A_sf"/>
</dbReference>
<feature type="transmembrane region" description="Helical" evidence="14">
    <location>
        <begin position="845"/>
        <end position="867"/>
    </location>
</feature>
<evidence type="ECO:0000256" key="5">
    <source>
        <dbReference type="ARBA" id="ARBA00022692"/>
    </source>
</evidence>
<dbReference type="InterPro" id="IPR006408">
    <property type="entry name" value="P-type_ATPase_IIB"/>
</dbReference>
<feature type="transmembrane region" description="Helical" evidence="14">
    <location>
        <begin position="959"/>
        <end position="979"/>
    </location>
</feature>
<dbReference type="EC" id="7.2.2.10" evidence="2"/>
<dbReference type="SFLD" id="SFLDF00027">
    <property type="entry name" value="p-type_atpase"/>
    <property type="match status" value="1"/>
</dbReference>
<organism evidence="16">
    <name type="scientific">uncultured Dysgonomonas sp</name>
    <dbReference type="NCBI Taxonomy" id="206096"/>
    <lineage>
        <taxon>Bacteria</taxon>
        <taxon>Pseudomonadati</taxon>
        <taxon>Bacteroidota</taxon>
        <taxon>Bacteroidia</taxon>
        <taxon>Bacteroidales</taxon>
        <taxon>Dysgonomonadaceae</taxon>
        <taxon>Dysgonomonas</taxon>
        <taxon>environmental samples</taxon>
    </lineage>
</organism>
<dbReference type="Pfam" id="PF00122">
    <property type="entry name" value="E1-E2_ATPase"/>
    <property type="match status" value="1"/>
</dbReference>
<evidence type="ECO:0000256" key="8">
    <source>
        <dbReference type="ARBA" id="ARBA00022837"/>
    </source>
</evidence>
<dbReference type="SFLD" id="SFLDG00002">
    <property type="entry name" value="C1.7:_P-type_atpase_like"/>
    <property type="match status" value="1"/>
</dbReference>
<feature type="transmembrane region" description="Helical" evidence="14">
    <location>
        <begin position="322"/>
        <end position="343"/>
    </location>
</feature>
<keyword evidence="4" id="KW-0109">Calcium transport</keyword>
<dbReference type="GO" id="GO:0005388">
    <property type="term" value="F:P-type calcium transporter activity"/>
    <property type="evidence" value="ECO:0007669"/>
    <property type="project" value="UniProtKB-EC"/>
</dbReference>
<dbReference type="PRINTS" id="PR00120">
    <property type="entry name" value="HATPASE"/>
</dbReference>
<dbReference type="Pfam" id="PF00689">
    <property type="entry name" value="Cation_ATPase_C"/>
    <property type="match status" value="1"/>
</dbReference>
<keyword evidence="9" id="KW-0067">ATP-binding</keyword>
<dbReference type="SMART" id="SM00831">
    <property type="entry name" value="Cation_ATPase_N"/>
    <property type="match status" value="1"/>
</dbReference>
<dbReference type="Pfam" id="PF00690">
    <property type="entry name" value="Cation_ATPase_N"/>
    <property type="match status" value="1"/>
</dbReference>
<dbReference type="GO" id="GO:0005886">
    <property type="term" value="C:plasma membrane"/>
    <property type="evidence" value="ECO:0007669"/>
    <property type="project" value="TreeGrafter"/>
</dbReference>
<feature type="transmembrane region" description="Helical" evidence="14">
    <location>
        <begin position="278"/>
        <end position="301"/>
    </location>
</feature>
<evidence type="ECO:0000256" key="2">
    <source>
        <dbReference type="ARBA" id="ARBA00012790"/>
    </source>
</evidence>
<dbReference type="SUPFAM" id="SSF81653">
    <property type="entry name" value="Calcium ATPase, transduction domain A"/>
    <property type="match status" value="1"/>
</dbReference>
<dbReference type="InterPro" id="IPR006068">
    <property type="entry name" value="ATPase_P-typ_cation-transptr_C"/>
</dbReference>
<evidence type="ECO:0000256" key="11">
    <source>
        <dbReference type="ARBA" id="ARBA00022989"/>
    </source>
</evidence>
<feature type="transmembrane region" description="Helical" evidence="14">
    <location>
        <begin position="772"/>
        <end position="793"/>
    </location>
</feature>
<dbReference type="Pfam" id="PF13246">
    <property type="entry name" value="Cation_ATPase"/>
    <property type="match status" value="1"/>
</dbReference>
<evidence type="ECO:0000313" key="16">
    <source>
        <dbReference type="EMBL" id="SBV96553.1"/>
    </source>
</evidence>
<dbReference type="GO" id="GO:0005524">
    <property type="term" value="F:ATP binding"/>
    <property type="evidence" value="ECO:0007669"/>
    <property type="project" value="UniProtKB-KW"/>
</dbReference>
<dbReference type="FunFam" id="3.40.50.1000:FF:000129">
    <property type="entry name" value="Calcium-translocating P-type ATPase PMCA-type"/>
    <property type="match status" value="1"/>
</dbReference>
<dbReference type="PANTHER" id="PTHR24093">
    <property type="entry name" value="CATION TRANSPORTING ATPASE"/>
    <property type="match status" value="1"/>
</dbReference>
<feature type="transmembrane region" description="Helical" evidence="14">
    <location>
        <begin position="81"/>
        <end position="98"/>
    </location>
</feature>
<comment type="subcellular location">
    <subcellularLocation>
        <location evidence="1">Endomembrane system</location>
        <topology evidence="1">Multi-pass membrane protein</topology>
    </subcellularLocation>
</comment>
<gene>
    <name evidence="16" type="ORF">KL86DYS1_11678</name>
</gene>
<dbReference type="SUPFAM" id="SSF81665">
    <property type="entry name" value="Calcium ATPase, transmembrane domain M"/>
    <property type="match status" value="2"/>
</dbReference>
<dbReference type="PANTHER" id="PTHR24093:SF369">
    <property type="entry name" value="CALCIUM-TRANSPORTING ATPASE"/>
    <property type="match status" value="1"/>
</dbReference>
<dbReference type="InterPro" id="IPR023298">
    <property type="entry name" value="ATPase_P-typ_TM_dom_sf"/>
</dbReference>
<dbReference type="GO" id="GO:0016887">
    <property type="term" value="F:ATP hydrolysis activity"/>
    <property type="evidence" value="ECO:0007669"/>
    <property type="project" value="InterPro"/>
</dbReference>
<evidence type="ECO:0000256" key="12">
    <source>
        <dbReference type="ARBA" id="ARBA00023065"/>
    </source>
</evidence>
<feature type="transmembrane region" description="Helical" evidence="14">
    <location>
        <begin position="887"/>
        <end position="906"/>
    </location>
</feature>
<keyword evidence="8" id="KW-0106">Calcium</keyword>
<dbReference type="EMBL" id="FLUM01000001">
    <property type="protein sequence ID" value="SBV96553.1"/>
    <property type="molecule type" value="Genomic_DNA"/>
</dbReference>
<dbReference type="InterPro" id="IPR059000">
    <property type="entry name" value="ATPase_P-type_domA"/>
</dbReference>
<dbReference type="InterPro" id="IPR044492">
    <property type="entry name" value="P_typ_ATPase_HD_dom"/>
</dbReference>
<evidence type="ECO:0000256" key="6">
    <source>
        <dbReference type="ARBA" id="ARBA00022723"/>
    </source>
</evidence>
<evidence type="ECO:0000256" key="7">
    <source>
        <dbReference type="ARBA" id="ARBA00022741"/>
    </source>
</evidence>
<dbReference type="PROSITE" id="PS00154">
    <property type="entry name" value="ATPASE_E1_E2"/>
    <property type="match status" value="1"/>
</dbReference>
<dbReference type="GO" id="GO:0046872">
    <property type="term" value="F:metal ion binding"/>
    <property type="evidence" value="ECO:0007669"/>
    <property type="project" value="UniProtKB-KW"/>
</dbReference>
<dbReference type="AlphaFoldDB" id="A0A212JAR0"/>
<proteinExistence type="predicted"/>
<keyword evidence="12" id="KW-0406">Ion transport</keyword>
<dbReference type="GO" id="GO:0012505">
    <property type="term" value="C:endomembrane system"/>
    <property type="evidence" value="ECO:0007669"/>
    <property type="project" value="UniProtKB-SubCell"/>
</dbReference>
<dbReference type="Gene3D" id="1.20.1110.10">
    <property type="entry name" value="Calcium-transporting ATPase, transmembrane domain"/>
    <property type="match status" value="3"/>
</dbReference>
<keyword evidence="5 14" id="KW-0812">Transmembrane</keyword>
<evidence type="ECO:0000256" key="3">
    <source>
        <dbReference type="ARBA" id="ARBA00022448"/>
    </source>
</evidence>
<keyword evidence="3" id="KW-0813">Transport</keyword>
<evidence type="ECO:0000256" key="14">
    <source>
        <dbReference type="SAM" id="Phobius"/>
    </source>
</evidence>
<dbReference type="InterPro" id="IPR018303">
    <property type="entry name" value="ATPase_P-typ_P_site"/>
</dbReference>
<feature type="transmembrane region" description="Helical" evidence="14">
    <location>
        <begin position="57"/>
        <end position="75"/>
    </location>
</feature>